<evidence type="ECO:0000313" key="3">
    <source>
        <dbReference type="Proteomes" id="UP000830434"/>
    </source>
</evidence>
<dbReference type="EMBL" id="CP096658">
    <property type="protein sequence ID" value="UPV99888.1"/>
    <property type="molecule type" value="Genomic_DNA"/>
</dbReference>
<dbReference type="KEGG" id="haxz:M0R88_15380"/>
<dbReference type="RefSeq" id="WP_248654375.1">
    <property type="nucleotide sequence ID" value="NZ_CP096658.1"/>
</dbReference>
<dbReference type="GeneID" id="72191265"/>
<gene>
    <name evidence="2" type="ORF">M0R88_15380</name>
</gene>
<feature type="region of interest" description="Disordered" evidence="1">
    <location>
        <begin position="24"/>
        <end position="53"/>
    </location>
</feature>
<name>A0A8U0IIH7_9EURY</name>
<evidence type="ECO:0000256" key="1">
    <source>
        <dbReference type="SAM" id="MobiDB-lite"/>
    </source>
</evidence>
<protein>
    <submittedName>
        <fullName evidence="2">DUF3006 domain-containing protein</fullName>
    </submittedName>
</protein>
<feature type="compositionally biased region" description="Basic and acidic residues" evidence="1">
    <location>
        <begin position="107"/>
        <end position="125"/>
    </location>
</feature>
<proteinExistence type="predicted"/>
<feature type="compositionally biased region" description="Basic and acidic residues" evidence="1">
    <location>
        <begin position="35"/>
        <end position="53"/>
    </location>
</feature>
<keyword evidence="3" id="KW-1185">Reference proteome</keyword>
<evidence type="ECO:0000313" key="2">
    <source>
        <dbReference type="EMBL" id="UPV99888.1"/>
    </source>
</evidence>
<organism evidence="2 3">
    <name type="scientific">Halorussus gelatinilyticus</name>
    <dbReference type="NCBI Taxonomy" id="2937524"/>
    <lineage>
        <taxon>Archaea</taxon>
        <taxon>Methanobacteriati</taxon>
        <taxon>Methanobacteriota</taxon>
        <taxon>Stenosarchaea group</taxon>
        <taxon>Halobacteria</taxon>
        <taxon>Halobacteriales</taxon>
        <taxon>Haladaptataceae</taxon>
        <taxon>Halorussus</taxon>
    </lineage>
</organism>
<dbReference type="Proteomes" id="UP000830434">
    <property type="component" value="Chromosome"/>
</dbReference>
<feature type="region of interest" description="Disordered" evidence="1">
    <location>
        <begin position="107"/>
        <end position="134"/>
    </location>
</feature>
<dbReference type="AlphaFoldDB" id="A0A8U0IIH7"/>
<accession>A0A8U0IIH7</accession>
<reference evidence="2" key="1">
    <citation type="submission" date="2022-04" db="EMBL/GenBank/DDBJ databases">
        <title>Diverse halophilic archaea isolated from saline environments.</title>
        <authorList>
            <person name="Cui H.-L."/>
        </authorList>
    </citation>
    <scope>NUCLEOTIDE SEQUENCE</scope>
    <source>
        <strain evidence="2">XZYJT40</strain>
    </source>
</reference>
<sequence length="134" mass="14894">MGDRESERAEIPDGRYVAVLDRFEELDPADAGGPTERDGNGTEHDERPAERGGRELAVLLMESDDEVVAERAIPTWRLPADARRRDAVLELDVTNGFVVSMAYDAAATERRTDSAQSRFDRLAERPDDDSDESS</sequence>